<comment type="caution">
    <text evidence="3">The sequence shown here is derived from an EMBL/GenBank/DDBJ whole genome shotgun (WGS) entry which is preliminary data.</text>
</comment>
<keyword evidence="1" id="KW-1133">Transmembrane helix</keyword>
<feature type="transmembrane region" description="Helical" evidence="1">
    <location>
        <begin position="173"/>
        <end position="193"/>
    </location>
</feature>
<evidence type="ECO:0000256" key="1">
    <source>
        <dbReference type="SAM" id="Phobius"/>
    </source>
</evidence>
<organism evidence="3 4">
    <name type="scientific">Pseudoglutamicibacter albus DNF00011</name>
    <dbReference type="NCBI Taxonomy" id="1401063"/>
    <lineage>
        <taxon>Bacteria</taxon>
        <taxon>Bacillati</taxon>
        <taxon>Actinomycetota</taxon>
        <taxon>Actinomycetes</taxon>
        <taxon>Micrococcales</taxon>
        <taxon>Micrococcaceae</taxon>
        <taxon>Pseudoglutamicibacter</taxon>
    </lineage>
</organism>
<evidence type="ECO:0000313" key="3">
    <source>
        <dbReference type="EMBL" id="KGF20381.1"/>
    </source>
</evidence>
<keyword evidence="1" id="KW-0812">Transmembrane</keyword>
<dbReference type="Gene3D" id="1.20.140.150">
    <property type="match status" value="1"/>
</dbReference>
<dbReference type="AlphaFoldDB" id="A0A095YE55"/>
<protein>
    <recommendedName>
        <fullName evidence="2">Leucine rich repeat variant domain-containing protein</fullName>
    </recommendedName>
</protein>
<feature type="transmembrane region" description="Helical" evidence="1">
    <location>
        <begin position="401"/>
        <end position="426"/>
    </location>
</feature>
<evidence type="ECO:0000313" key="4">
    <source>
        <dbReference type="Proteomes" id="UP000053528"/>
    </source>
</evidence>
<feature type="transmembrane region" description="Helical" evidence="1">
    <location>
        <begin position="140"/>
        <end position="161"/>
    </location>
</feature>
<dbReference type="Proteomes" id="UP000053528">
    <property type="component" value="Unassembled WGS sequence"/>
</dbReference>
<gene>
    <name evidence="3" type="ORF">HMPREF2128_05635</name>
</gene>
<reference evidence="3 4" key="1">
    <citation type="submission" date="2014-07" db="EMBL/GenBank/DDBJ databases">
        <authorList>
            <person name="McCorrison J."/>
            <person name="Sanka R."/>
            <person name="Torralba M."/>
            <person name="Gillis M."/>
            <person name="Haft D.H."/>
            <person name="Methe B."/>
            <person name="Sutton G."/>
            <person name="Nelson K.E."/>
        </authorList>
    </citation>
    <scope>NUCLEOTIDE SEQUENCE [LARGE SCALE GENOMIC DNA]</scope>
    <source>
        <strain evidence="3 4">DNF00011</strain>
    </source>
</reference>
<feature type="transmembrane region" description="Helical" evidence="1">
    <location>
        <begin position="217"/>
        <end position="243"/>
    </location>
</feature>
<proteinExistence type="predicted"/>
<accession>A0A095YE55</accession>
<dbReference type="RefSeq" id="WP_035756003.1">
    <property type="nucleotide sequence ID" value="NZ_JRNH01000015.1"/>
</dbReference>
<name>A0A095YE55_9MICC</name>
<feature type="transmembrane region" description="Helical" evidence="1">
    <location>
        <begin position="291"/>
        <end position="310"/>
    </location>
</feature>
<feature type="domain" description="Leucine rich repeat variant" evidence="2">
    <location>
        <begin position="16"/>
        <end position="63"/>
    </location>
</feature>
<keyword evidence="1" id="KW-0472">Membrane</keyword>
<feature type="transmembrane region" description="Helical" evidence="1">
    <location>
        <begin position="360"/>
        <end position="381"/>
    </location>
</feature>
<dbReference type="Pfam" id="PF25591">
    <property type="entry name" value="LRV_2"/>
    <property type="match status" value="1"/>
</dbReference>
<feature type="transmembrane region" description="Helical" evidence="1">
    <location>
        <begin position="87"/>
        <end position="108"/>
    </location>
</feature>
<dbReference type="EMBL" id="JRNH01000015">
    <property type="protein sequence ID" value="KGF20381.1"/>
    <property type="molecule type" value="Genomic_DNA"/>
</dbReference>
<feature type="transmembrane region" description="Helical" evidence="1">
    <location>
        <begin position="330"/>
        <end position="353"/>
    </location>
</feature>
<dbReference type="InterPro" id="IPR057893">
    <property type="entry name" value="LRV_2"/>
</dbReference>
<evidence type="ECO:0000259" key="2">
    <source>
        <dbReference type="Pfam" id="PF25591"/>
    </source>
</evidence>
<sequence length="442" mass="46390">MSTPDFSSMTEADVRDNPQLDQHTLMNLAQSRPDLRAVVRQHPNCYQGLAEWIDAQSGGGHQPQQYAPTQYGQPGAGVVLPKGWSEWLPVIIAGLAVLGLVALFLPLVSVRVDIHSSSVGFFSGGNLIKEAKLVPHEATILAIISMVLVIVSAAVSVAAFFARRRALLSTYPIVGIVAGAMGLTAYIVGIAGVNGKLSEIRRFAEALGASWETEDTMIGLGFGSFFGLVVFGLLLVVSVLVLIMELKGRDLRANIRPAVFVPGSAAQELPAEAAGQTVPAGAKRGAVAMPFMVAGLAALAFATMFIPAYVLNIEGHGGPAFVWRLEDPVLILAVISMALSLVSATLSAIAIFIRVKPLQVTGAISGAIAGVAGVATYIVFFPHLAMMNDRLKDLEYSKYSFAAAPGAFIGLTVFSILLIGGSIAAVHAFRSRGRSGGLAKSR</sequence>